<comment type="subunit">
    <text evidence="4 5">Part of the 50S ribosomal subunit.</text>
</comment>
<evidence type="ECO:0000256" key="2">
    <source>
        <dbReference type="ARBA" id="ARBA00022980"/>
    </source>
</evidence>
<accession>A0A343WSH3</accession>
<geneLocation type="chloroplast" evidence="6"/>
<dbReference type="InterPro" id="IPR001787">
    <property type="entry name" value="Ribosomal_bL21"/>
</dbReference>
<dbReference type="GO" id="GO:1990904">
    <property type="term" value="C:ribonucleoprotein complex"/>
    <property type="evidence" value="ECO:0007669"/>
    <property type="project" value="UniProtKB-KW"/>
</dbReference>
<keyword evidence="6" id="KW-0150">Chloroplast</keyword>
<comment type="function">
    <text evidence="4 5">This protein binds to 23S rRNA.</text>
</comment>
<evidence type="ECO:0000256" key="3">
    <source>
        <dbReference type="ARBA" id="ARBA00023274"/>
    </source>
</evidence>
<keyword evidence="6" id="KW-0934">Plastid</keyword>
<protein>
    <recommendedName>
        <fullName evidence="4">Large ribosomal subunit protein bL21c</fullName>
    </recommendedName>
</protein>
<dbReference type="HAMAP" id="MF_01363">
    <property type="entry name" value="Ribosomal_bL21"/>
    <property type="match status" value="1"/>
</dbReference>
<comment type="subcellular location">
    <subcellularLocation>
        <location evidence="4">Plastid</location>
        <location evidence="4">Chloroplast</location>
    </subcellularLocation>
</comment>
<dbReference type="GO" id="GO:0005840">
    <property type="term" value="C:ribosome"/>
    <property type="evidence" value="ECO:0007669"/>
    <property type="project" value="UniProtKB-KW"/>
</dbReference>
<dbReference type="SUPFAM" id="SSF141091">
    <property type="entry name" value="L21p-like"/>
    <property type="match status" value="1"/>
</dbReference>
<dbReference type="Pfam" id="PF00829">
    <property type="entry name" value="Ribosomal_L21p"/>
    <property type="match status" value="1"/>
</dbReference>
<dbReference type="InterPro" id="IPR028909">
    <property type="entry name" value="bL21-like"/>
</dbReference>
<evidence type="ECO:0000256" key="4">
    <source>
        <dbReference type="HAMAP-Rule" id="MF_01363"/>
    </source>
</evidence>
<keyword evidence="3 4" id="KW-0687">Ribonucleoprotein</keyword>
<dbReference type="GO" id="GO:0009507">
    <property type="term" value="C:chloroplast"/>
    <property type="evidence" value="ECO:0007669"/>
    <property type="project" value="UniProtKB-SubCell"/>
</dbReference>
<keyword evidence="4" id="KW-0699">rRNA-binding</keyword>
<keyword evidence="2 4" id="KW-0689">Ribosomal protein</keyword>
<dbReference type="GO" id="GO:0003735">
    <property type="term" value="F:structural constituent of ribosome"/>
    <property type="evidence" value="ECO:0007669"/>
    <property type="project" value="InterPro"/>
</dbReference>
<dbReference type="InterPro" id="IPR036164">
    <property type="entry name" value="bL21-like_sf"/>
</dbReference>
<dbReference type="GO" id="GO:0019843">
    <property type="term" value="F:rRNA binding"/>
    <property type="evidence" value="ECO:0007669"/>
    <property type="project" value="UniProtKB-UniRule"/>
</dbReference>
<evidence type="ECO:0000256" key="1">
    <source>
        <dbReference type="ARBA" id="ARBA00008563"/>
    </source>
</evidence>
<dbReference type="NCBIfam" id="TIGR00061">
    <property type="entry name" value="L21"/>
    <property type="match status" value="1"/>
</dbReference>
<evidence type="ECO:0000256" key="5">
    <source>
        <dbReference type="RuleBase" id="RU000563"/>
    </source>
</evidence>
<proteinExistence type="inferred from homology"/>
<dbReference type="PANTHER" id="PTHR21349:SF0">
    <property type="entry name" value="LARGE RIBOSOMAL SUBUNIT PROTEIN BL21M"/>
    <property type="match status" value="1"/>
</dbReference>
<gene>
    <name evidence="4 6" type="primary">rpl21</name>
</gene>
<organism evidence="6">
    <name type="scientific">Odontosoria chinensis</name>
    <dbReference type="NCBI Taxonomy" id="32133"/>
    <lineage>
        <taxon>Eukaryota</taxon>
        <taxon>Viridiplantae</taxon>
        <taxon>Streptophyta</taxon>
        <taxon>Embryophyta</taxon>
        <taxon>Tracheophyta</taxon>
        <taxon>Polypodiopsida</taxon>
        <taxon>Polypodiidae</taxon>
        <taxon>Polypodiales</taxon>
        <taxon>Lindsaeineae</taxon>
        <taxon>Lindsaeaceae</taxon>
        <taxon>Odontosoria</taxon>
    </lineage>
</organism>
<comment type="similarity">
    <text evidence="1 4 5">Belongs to the bacterial ribosomal protein bL21 family.</text>
</comment>
<keyword evidence="4" id="KW-0694">RNA-binding</keyword>
<dbReference type="AlphaFoldDB" id="A0A343WSH3"/>
<dbReference type="EMBL" id="MG913608">
    <property type="protein sequence ID" value="AWD77940.1"/>
    <property type="molecule type" value="Genomic_DNA"/>
</dbReference>
<sequence>MNKYAIIDIGGKQLQVEPGRFYDTHNFGLIQNMLKSDTKISINRVSLLRHENNIIIGHPWLKNATVRGRILHSCLTDKLVIRKIHSKKKTRRTYGYRNNLIRFVVDSIDFKSKSLNDSY</sequence>
<dbReference type="PANTHER" id="PTHR21349">
    <property type="entry name" value="50S RIBOSOMAL PROTEIN L21"/>
    <property type="match status" value="1"/>
</dbReference>
<dbReference type="GO" id="GO:0006412">
    <property type="term" value="P:translation"/>
    <property type="evidence" value="ECO:0007669"/>
    <property type="project" value="UniProtKB-UniRule"/>
</dbReference>
<reference evidence="6" key="1">
    <citation type="journal article" date="2018" name="Mitochondrial DNA Part B Resour">
        <title>The first complete chloroplast genome of a traditional Chinese medicinal herb Odontosoria chinensis (Lindsaeaceae).</title>
        <authorList>
            <person name="Xu R."/>
            <person name="Liu S."/>
            <person name="Wang Z."/>
            <person name="Wang T."/>
            <person name="Su Y."/>
        </authorList>
    </citation>
    <scope>NUCLEOTIDE SEQUENCE</scope>
</reference>
<evidence type="ECO:0000313" key="6">
    <source>
        <dbReference type="EMBL" id="AWD77940.1"/>
    </source>
</evidence>
<name>A0A343WSH3_9MONI</name>